<dbReference type="OrthoDB" id="2692034at2759"/>
<dbReference type="AlphaFoldDB" id="A0A0D0DU64"/>
<feature type="region of interest" description="Disordered" evidence="1">
    <location>
        <begin position="146"/>
        <end position="174"/>
    </location>
</feature>
<sequence>MAQPGVLVDYGPVDFLRGRANDPYRRGSLYLEGSLSELHRMEKLQETSQRNMREEINLVQTWYDQQHTQQARLHAAAIIIRWYQIRKKIKLAQRRKEFHDENLKLYESARRVSSTLSRSLLPPLQRVSGTSGQDTSPNEITQGIASVEDNGVSETETTTQDHATLQEFGSSDYPVRHPRALTTEVIEQGPATRPHDAEIATDPVETLSSVRRGVSPTSPTSAVGTNYFISCVNYHNYNANVYNANPITAGLAVNNDRSNNDNSIQNNVPA</sequence>
<keyword evidence="3" id="KW-1185">Reference proteome</keyword>
<accession>A0A0D0DU64</accession>
<feature type="compositionally biased region" description="Polar residues" evidence="1">
    <location>
        <begin position="152"/>
        <end position="169"/>
    </location>
</feature>
<evidence type="ECO:0000313" key="3">
    <source>
        <dbReference type="Proteomes" id="UP000054538"/>
    </source>
</evidence>
<reference evidence="3" key="2">
    <citation type="submission" date="2015-01" db="EMBL/GenBank/DDBJ databases">
        <title>Evolutionary Origins and Diversification of the Mycorrhizal Mutualists.</title>
        <authorList>
            <consortium name="DOE Joint Genome Institute"/>
            <consortium name="Mycorrhizal Genomics Consortium"/>
            <person name="Kohler A."/>
            <person name="Kuo A."/>
            <person name="Nagy L.G."/>
            <person name="Floudas D."/>
            <person name="Copeland A."/>
            <person name="Barry K.W."/>
            <person name="Cichocki N."/>
            <person name="Veneault-Fourrey C."/>
            <person name="LaButti K."/>
            <person name="Lindquist E.A."/>
            <person name="Lipzen A."/>
            <person name="Lundell T."/>
            <person name="Morin E."/>
            <person name="Murat C."/>
            <person name="Riley R."/>
            <person name="Ohm R."/>
            <person name="Sun H."/>
            <person name="Tunlid A."/>
            <person name="Henrissat B."/>
            <person name="Grigoriev I.V."/>
            <person name="Hibbett D.S."/>
            <person name="Martin F."/>
        </authorList>
    </citation>
    <scope>NUCLEOTIDE SEQUENCE [LARGE SCALE GENOMIC DNA]</scope>
    <source>
        <strain evidence="3">Ve08.2h10</strain>
    </source>
</reference>
<reference evidence="2 3" key="1">
    <citation type="submission" date="2014-04" db="EMBL/GenBank/DDBJ databases">
        <authorList>
            <consortium name="DOE Joint Genome Institute"/>
            <person name="Kuo A."/>
            <person name="Kohler A."/>
            <person name="Jargeat P."/>
            <person name="Nagy L.G."/>
            <person name="Floudas D."/>
            <person name="Copeland A."/>
            <person name="Barry K.W."/>
            <person name="Cichocki N."/>
            <person name="Veneault-Fourrey C."/>
            <person name="LaButti K."/>
            <person name="Lindquist E.A."/>
            <person name="Lipzen A."/>
            <person name="Lundell T."/>
            <person name="Morin E."/>
            <person name="Murat C."/>
            <person name="Sun H."/>
            <person name="Tunlid A."/>
            <person name="Henrissat B."/>
            <person name="Grigoriev I.V."/>
            <person name="Hibbett D.S."/>
            <person name="Martin F."/>
            <person name="Nordberg H.P."/>
            <person name="Cantor M.N."/>
            <person name="Hua S.X."/>
        </authorList>
    </citation>
    <scope>NUCLEOTIDE SEQUENCE [LARGE SCALE GENOMIC DNA]</scope>
    <source>
        <strain evidence="2 3">Ve08.2h10</strain>
    </source>
</reference>
<evidence type="ECO:0000256" key="1">
    <source>
        <dbReference type="SAM" id="MobiDB-lite"/>
    </source>
</evidence>
<dbReference type="EMBL" id="KN825577">
    <property type="protein sequence ID" value="KIK84330.1"/>
    <property type="molecule type" value="Genomic_DNA"/>
</dbReference>
<name>A0A0D0DU64_9AGAM</name>
<gene>
    <name evidence="2" type="ORF">PAXRUDRAFT_832006</name>
</gene>
<protein>
    <submittedName>
        <fullName evidence="2">Uncharacterized protein</fullName>
    </submittedName>
</protein>
<proteinExistence type="predicted"/>
<organism evidence="2 3">
    <name type="scientific">Paxillus rubicundulus Ve08.2h10</name>
    <dbReference type="NCBI Taxonomy" id="930991"/>
    <lineage>
        <taxon>Eukaryota</taxon>
        <taxon>Fungi</taxon>
        <taxon>Dikarya</taxon>
        <taxon>Basidiomycota</taxon>
        <taxon>Agaricomycotina</taxon>
        <taxon>Agaricomycetes</taxon>
        <taxon>Agaricomycetidae</taxon>
        <taxon>Boletales</taxon>
        <taxon>Paxilineae</taxon>
        <taxon>Paxillaceae</taxon>
        <taxon>Paxillus</taxon>
    </lineage>
</organism>
<evidence type="ECO:0000313" key="2">
    <source>
        <dbReference type="EMBL" id="KIK84330.1"/>
    </source>
</evidence>
<dbReference type="HOGENOM" id="CLU_1030957_0_0_1"/>
<dbReference type="Proteomes" id="UP000054538">
    <property type="component" value="Unassembled WGS sequence"/>
</dbReference>
<dbReference type="InParanoid" id="A0A0D0DU64"/>